<proteinExistence type="predicted"/>
<reference evidence="2" key="1">
    <citation type="submission" date="2018-06" db="EMBL/GenBank/DDBJ databases">
        <authorList>
            <person name="Zhirakovskaya E."/>
        </authorList>
    </citation>
    <scope>NUCLEOTIDE SEQUENCE</scope>
</reference>
<feature type="transmembrane region" description="Helical" evidence="1">
    <location>
        <begin position="14"/>
        <end position="33"/>
    </location>
</feature>
<sequence>MEKYFIINPSVETYVVVGATIVLVIAGTIAGYIPAKRAASIKPIVALNDE</sequence>
<organism evidence="2">
    <name type="scientific">hydrothermal vent metagenome</name>
    <dbReference type="NCBI Taxonomy" id="652676"/>
    <lineage>
        <taxon>unclassified sequences</taxon>
        <taxon>metagenomes</taxon>
        <taxon>ecological metagenomes</taxon>
    </lineage>
</organism>
<gene>
    <name evidence="2" type="ORF">MNBD_BACTEROID04-1963</name>
</gene>
<keyword evidence="1" id="KW-0812">Transmembrane</keyword>
<dbReference type="EMBL" id="UOER01000638">
    <property type="protein sequence ID" value="VAW26824.1"/>
    <property type="molecule type" value="Genomic_DNA"/>
</dbReference>
<accession>A0A3B0V3X1</accession>
<evidence type="ECO:0000313" key="2">
    <source>
        <dbReference type="EMBL" id="VAW26824.1"/>
    </source>
</evidence>
<keyword evidence="1" id="KW-1133">Transmembrane helix</keyword>
<protein>
    <submittedName>
        <fullName evidence="2">ABC transporter, permease protein</fullName>
    </submittedName>
</protein>
<keyword evidence="1" id="KW-0472">Membrane</keyword>
<evidence type="ECO:0000256" key="1">
    <source>
        <dbReference type="SAM" id="Phobius"/>
    </source>
</evidence>
<name>A0A3B0V3X1_9ZZZZ</name>
<dbReference type="AlphaFoldDB" id="A0A3B0V3X1"/>